<organism evidence="1 2">
    <name type="scientific">Lactuca virosa</name>
    <dbReference type="NCBI Taxonomy" id="75947"/>
    <lineage>
        <taxon>Eukaryota</taxon>
        <taxon>Viridiplantae</taxon>
        <taxon>Streptophyta</taxon>
        <taxon>Embryophyta</taxon>
        <taxon>Tracheophyta</taxon>
        <taxon>Spermatophyta</taxon>
        <taxon>Magnoliopsida</taxon>
        <taxon>eudicotyledons</taxon>
        <taxon>Gunneridae</taxon>
        <taxon>Pentapetalae</taxon>
        <taxon>asterids</taxon>
        <taxon>campanulids</taxon>
        <taxon>Asterales</taxon>
        <taxon>Asteraceae</taxon>
        <taxon>Cichorioideae</taxon>
        <taxon>Cichorieae</taxon>
        <taxon>Lactucinae</taxon>
        <taxon>Lactuca</taxon>
    </lineage>
</organism>
<dbReference type="Proteomes" id="UP001157418">
    <property type="component" value="Unassembled WGS sequence"/>
</dbReference>
<dbReference type="AlphaFoldDB" id="A0AAU9MED4"/>
<name>A0AAU9MED4_9ASTR</name>
<gene>
    <name evidence="1" type="ORF">LVIROSA_LOCUS9807</name>
</gene>
<proteinExistence type="predicted"/>
<dbReference type="EMBL" id="CAKMRJ010001112">
    <property type="protein sequence ID" value="CAH1422479.1"/>
    <property type="molecule type" value="Genomic_DNA"/>
</dbReference>
<keyword evidence="2" id="KW-1185">Reference proteome</keyword>
<reference evidence="1 2" key="1">
    <citation type="submission" date="2022-01" db="EMBL/GenBank/DDBJ databases">
        <authorList>
            <person name="Xiong W."/>
            <person name="Schranz E."/>
        </authorList>
    </citation>
    <scope>NUCLEOTIDE SEQUENCE [LARGE SCALE GENOMIC DNA]</scope>
</reference>
<accession>A0AAU9MED4</accession>
<evidence type="ECO:0000313" key="2">
    <source>
        <dbReference type="Proteomes" id="UP001157418"/>
    </source>
</evidence>
<sequence length="118" mass="13271">MHVTITPQTYRFLITIPLADDTLLILLTSQSSLYSSRPTPQWLIELFQTAPPPSALDHQPYSVLVVYDCNDLGNTGLFGKLIKELTEIANLKYLELKRRVGPCRRSSSESHHNNGNCS</sequence>
<protein>
    <submittedName>
        <fullName evidence="1">Uncharacterized protein</fullName>
    </submittedName>
</protein>
<evidence type="ECO:0000313" key="1">
    <source>
        <dbReference type="EMBL" id="CAH1422479.1"/>
    </source>
</evidence>
<comment type="caution">
    <text evidence="1">The sequence shown here is derived from an EMBL/GenBank/DDBJ whole genome shotgun (WGS) entry which is preliminary data.</text>
</comment>